<dbReference type="GO" id="GO:0016887">
    <property type="term" value="F:ATP hydrolysis activity"/>
    <property type="evidence" value="ECO:0007669"/>
    <property type="project" value="InterPro"/>
</dbReference>
<name>N2ALS7_9FIRM</name>
<dbReference type="GO" id="GO:0022857">
    <property type="term" value="F:transmembrane transporter activity"/>
    <property type="evidence" value="ECO:0007669"/>
    <property type="project" value="TreeGrafter"/>
</dbReference>
<dbReference type="InterPro" id="IPR027417">
    <property type="entry name" value="P-loop_NTPase"/>
</dbReference>
<proteinExistence type="predicted"/>
<dbReference type="GO" id="GO:0005524">
    <property type="term" value="F:ATP binding"/>
    <property type="evidence" value="ECO:0007669"/>
    <property type="project" value="InterPro"/>
</dbReference>
<dbReference type="STRING" id="1235802.C823_02489"/>
<feature type="domain" description="ABC transporter" evidence="1">
    <location>
        <begin position="6"/>
        <end position="125"/>
    </location>
</feature>
<dbReference type="Proteomes" id="UP000012589">
    <property type="component" value="Unassembled WGS sequence"/>
</dbReference>
<gene>
    <name evidence="2" type="ORF">C823_02489</name>
</gene>
<dbReference type="Pfam" id="PF00005">
    <property type="entry name" value="ABC_tran"/>
    <property type="match status" value="1"/>
</dbReference>
<keyword evidence="3" id="KW-1185">Reference proteome</keyword>
<evidence type="ECO:0000313" key="3">
    <source>
        <dbReference type="Proteomes" id="UP000012589"/>
    </source>
</evidence>
<sequence>MSLQALHDVSVTIQKGEFVAVLGRSGLGKSTLLNILAGLDRPSKGKVYIDGTDIFNLSEEKRTLLRREKIGFVFQAYELLHSLTVTENIRLPELESDTDYVRELLDALEIRKYEKCYPDQLSGGE</sequence>
<dbReference type="AlphaFoldDB" id="N2ALS7"/>
<evidence type="ECO:0000313" key="2">
    <source>
        <dbReference type="EMBL" id="EMZ27030.1"/>
    </source>
</evidence>
<dbReference type="eggNOG" id="COG1136">
    <property type="taxonomic scope" value="Bacteria"/>
</dbReference>
<dbReference type="InterPro" id="IPR015854">
    <property type="entry name" value="ABC_transpr_LolD-like"/>
</dbReference>
<protein>
    <recommendedName>
        <fullName evidence="1">ABC transporter domain-containing protein</fullName>
    </recommendedName>
</protein>
<dbReference type="EMBL" id="AQFT01000074">
    <property type="protein sequence ID" value="EMZ27030.1"/>
    <property type="molecule type" value="Genomic_DNA"/>
</dbReference>
<dbReference type="Gene3D" id="3.40.50.300">
    <property type="entry name" value="P-loop containing nucleotide triphosphate hydrolases"/>
    <property type="match status" value="1"/>
</dbReference>
<dbReference type="GO" id="GO:0005886">
    <property type="term" value="C:plasma membrane"/>
    <property type="evidence" value="ECO:0007669"/>
    <property type="project" value="TreeGrafter"/>
</dbReference>
<accession>N2ALS7</accession>
<reference evidence="2 3" key="1">
    <citation type="journal article" date="2014" name="Genome Announc.">
        <title>Draft genome sequences of the altered schaedler flora, a defined bacterial community from gnotobiotic mice.</title>
        <authorList>
            <person name="Wannemuehler M.J."/>
            <person name="Overstreet A.M."/>
            <person name="Ward D.V."/>
            <person name="Phillips G.J."/>
        </authorList>
    </citation>
    <scope>NUCLEOTIDE SEQUENCE [LARGE SCALE GENOMIC DNA]</scope>
    <source>
        <strain evidence="2 3">ASF492</strain>
    </source>
</reference>
<dbReference type="InterPro" id="IPR003439">
    <property type="entry name" value="ABC_transporter-like_ATP-bd"/>
</dbReference>
<dbReference type="SUPFAM" id="SSF52540">
    <property type="entry name" value="P-loop containing nucleoside triphosphate hydrolases"/>
    <property type="match status" value="1"/>
</dbReference>
<evidence type="ECO:0000259" key="1">
    <source>
        <dbReference type="Pfam" id="PF00005"/>
    </source>
</evidence>
<comment type="caution">
    <text evidence="2">The sequence shown here is derived from an EMBL/GenBank/DDBJ whole genome shotgun (WGS) entry which is preliminary data.</text>
</comment>
<dbReference type="PANTHER" id="PTHR24220">
    <property type="entry name" value="IMPORT ATP-BINDING PROTEIN"/>
    <property type="match status" value="1"/>
</dbReference>
<dbReference type="PATRIC" id="fig|1235802.3.peg.2631"/>
<organism evidence="2 3">
    <name type="scientific">Eubacterium plexicaudatum ASF492</name>
    <dbReference type="NCBI Taxonomy" id="1235802"/>
    <lineage>
        <taxon>Bacteria</taxon>
        <taxon>Bacillati</taxon>
        <taxon>Bacillota</taxon>
        <taxon>Clostridia</taxon>
        <taxon>Eubacteriales</taxon>
        <taxon>Eubacteriaceae</taxon>
        <taxon>Eubacterium</taxon>
    </lineage>
</organism>
<dbReference type="HOGENOM" id="CLU_000604_1_15_9"/>